<reference evidence="1 2" key="1">
    <citation type="submission" date="2024-07" db="EMBL/GenBank/DDBJ databases">
        <authorList>
            <person name="Kang M."/>
        </authorList>
    </citation>
    <scope>NUCLEOTIDE SEQUENCE [LARGE SCALE GENOMIC DNA]</scope>
    <source>
        <strain evidence="1 2">DFM31</strain>
    </source>
</reference>
<accession>A0ABV3L6P1</accession>
<dbReference type="EMBL" id="JBFBVU010000011">
    <property type="protein sequence ID" value="MEV8467193.1"/>
    <property type="molecule type" value="Genomic_DNA"/>
</dbReference>
<dbReference type="Proteomes" id="UP001553161">
    <property type="component" value="Unassembled WGS sequence"/>
</dbReference>
<evidence type="ECO:0008006" key="3">
    <source>
        <dbReference type="Google" id="ProtNLM"/>
    </source>
</evidence>
<sequence>MDNTLRPARNGDPATGPVFLVLERDLLVAEDMLGTLRQLGPCRAIHLANPQALLAYLQDGAHISAAFLEMRLCDLMDSPVLQPLRDRGARIVLTVGEDDAALAEAQGWRMLARPFTDWMIRDILAEPPKATA</sequence>
<organism evidence="1 2">
    <name type="scientific">Meridianimarinicoccus marinus</name>
    <dbReference type="NCBI Taxonomy" id="3231483"/>
    <lineage>
        <taxon>Bacteria</taxon>
        <taxon>Pseudomonadati</taxon>
        <taxon>Pseudomonadota</taxon>
        <taxon>Alphaproteobacteria</taxon>
        <taxon>Rhodobacterales</taxon>
        <taxon>Paracoccaceae</taxon>
        <taxon>Meridianimarinicoccus</taxon>
    </lineage>
</organism>
<evidence type="ECO:0000313" key="1">
    <source>
        <dbReference type="EMBL" id="MEV8467193.1"/>
    </source>
</evidence>
<dbReference type="RefSeq" id="WP_366192972.1">
    <property type="nucleotide sequence ID" value="NZ_JBFBVU010000011.1"/>
</dbReference>
<name>A0ABV3L6P1_9RHOB</name>
<proteinExistence type="predicted"/>
<protein>
    <recommendedName>
        <fullName evidence="3">Response regulatory domain-containing protein</fullName>
    </recommendedName>
</protein>
<keyword evidence="2" id="KW-1185">Reference proteome</keyword>
<dbReference type="Gene3D" id="3.40.50.2300">
    <property type="match status" value="1"/>
</dbReference>
<comment type="caution">
    <text evidence="1">The sequence shown here is derived from an EMBL/GenBank/DDBJ whole genome shotgun (WGS) entry which is preliminary data.</text>
</comment>
<evidence type="ECO:0000313" key="2">
    <source>
        <dbReference type="Proteomes" id="UP001553161"/>
    </source>
</evidence>
<gene>
    <name evidence="1" type="ORF">AB0T83_10425</name>
</gene>